<keyword evidence="5" id="KW-0408">Iron</keyword>
<dbReference type="InterPro" id="IPR058240">
    <property type="entry name" value="rSAM_sf"/>
</dbReference>
<evidence type="ECO:0000256" key="6">
    <source>
        <dbReference type="ARBA" id="ARBA00023014"/>
    </source>
</evidence>
<evidence type="ECO:0000256" key="2">
    <source>
        <dbReference type="ARBA" id="ARBA00022485"/>
    </source>
</evidence>
<evidence type="ECO:0000256" key="5">
    <source>
        <dbReference type="ARBA" id="ARBA00023004"/>
    </source>
</evidence>
<dbReference type="SFLD" id="SFLDG01067">
    <property type="entry name" value="SPASM/twitch_domain_containing"/>
    <property type="match status" value="1"/>
</dbReference>
<dbReference type="GO" id="GO:0003824">
    <property type="term" value="F:catalytic activity"/>
    <property type="evidence" value="ECO:0007669"/>
    <property type="project" value="InterPro"/>
</dbReference>
<dbReference type="OrthoDB" id="9763993at2"/>
<dbReference type="Pfam" id="PF04055">
    <property type="entry name" value="Radical_SAM"/>
    <property type="match status" value="1"/>
</dbReference>
<dbReference type="CDD" id="cd21109">
    <property type="entry name" value="SPASM"/>
    <property type="match status" value="1"/>
</dbReference>
<comment type="cofactor">
    <cofactor evidence="1">
        <name>[4Fe-4S] cluster</name>
        <dbReference type="ChEBI" id="CHEBI:49883"/>
    </cofactor>
</comment>
<protein>
    <submittedName>
        <fullName evidence="8">Radical SAM protein</fullName>
    </submittedName>
</protein>
<dbReference type="AlphaFoldDB" id="A0A5S9F2K4"/>
<evidence type="ECO:0000313" key="9">
    <source>
        <dbReference type="Proteomes" id="UP000326354"/>
    </source>
</evidence>
<reference evidence="8 9" key="1">
    <citation type="submission" date="2019-08" db="EMBL/GenBank/DDBJ databases">
        <title>Complete genome sequence of Candidatus Uab amorphum.</title>
        <authorList>
            <person name="Shiratori T."/>
            <person name="Suzuki S."/>
            <person name="Kakizawa Y."/>
            <person name="Ishida K."/>
        </authorList>
    </citation>
    <scope>NUCLEOTIDE SEQUENCE [LARGE SCALE GENOMIC DNA]</scope>
    <source>
        <strain evidence="8 9">SRT547</strain>
    </source>
</reference>
<keyword evidence="2" id="KW-0004">4Fe-4S</keyword>
<dbReference type="SFLD" id="SFLDS00029">
    <property type="entry name" value="Radical_SAM"/>
    <property type="match status" value="1"/>
</dbReference>
<dbReference type="RefSeq" id="WP_151967544.1">
    <property type="nucleotide sequence ID" value="NZ_AP019860.1"/>
</dbReference>
<name>A0A5S9F2K4_UABAM</name>
<dbReference type="InterPro" id="IPR050377">
    <property type="entry name" value="Radical_SAM_PqqE_MftC-like"/>
</dbReference>
<dbReference type="InterPro" id="IPR034391">
    <property type="entry name" value="AdoMet-like_SPASM_containing"/>
</dbReference>
<proteinExistence type="predicted"/>
<dbReference type="PROSITE" id="PS51918">
    <property type="entry name" value="RADICAL_SAM"/>
    <property type="match status" value="1"/>
</dbReference>
<dbReference type="CDD" id="cd01335">
    <property type="entry name" value="Radical_SAM"/>
    <property type="match status" value="1"/>
</dbReference>
<keyword evidence="4" id="KW-0479">Metal-binding</keyword>
<evidence type="ECO:0000256" key="4">
    <source>
        <dbReference type="ARBA" id="ARBA00022723"/>
    </source>
</evidence>
<dbReference type="SUPFAM" id="SSF102114">
    <property type="entry name" value="Radical SAM enzymes"/>
    <property type="match status" value="1"/>
</dbReference>
<dbReference type="InterPro" id="IPR023885">
    <property type="entry name" value="4Fe4S-binding_SPASM_dom"/>
</dbReference>
<keyword evidence="6" id="KW-0411">Iron-sulfur</keyword>
<sequence length="342" mass="39688">MSQQNLWRITLDTNPEDCNLKCIMCEEHSPYSNFKKILFEKTGVKRRVMPLDWITNIMCQAKQLGVKEMIPSTMGEPLIYEGMEDIVHLCRENDIKLNLTTNGTFPRKSVEEWAKILIPVISDVKFSWNGATRETAEQVMLKIPFDKVLDNVKQFIQLRDEYHQQTGYYCRVSFQLTFMTNNMHELADIIKLGAELGVDRIKGHHLWAHFSEIQPLSMKSSIENITKWNAYVEEAYKAQKKYRRPNGEKILLENILPIEDDSLEVPENYECPFLNKELWISATGKISPCCAPDAQRQQLGDFGNIQTTSIVEVLQSEQYQNLVNNYQTIPLCKSCNMRRPPQ</sequence>
<evidence type="ECO:0000256" key="3">
    <source>
        <dbReference type="ARBA" id="ARBA00022691"/>
    </source>
</evidence>
<dbReference type="PANTHER" id="PTHR11228:SF35">
    <property type="entry name" value="MOLYBDENUM COFACTOR BIOSYNTHESIS PROTEIN A-RELATED"/>
    <property type="match status" value="1"/>
</dbReference>
<evidence type="ECO:0000256" key="1">
    <source>
        <dbReference type="ARBA" id="ARBA00001966"/>
    </source>
</evidence>
<dbReference type="Pfam" id="PF13186">
    <property type="entry name" value="SPASM"/>
    <property type="match status" value="1"/>
</dbReference>
<evidence type="ECO:0000259" key="7">
    <source>
        <dbReference type="PROSITE" id="PS51918"/>
    </source>
</evidence>
<feature type="domain" description="Radical SAM core" evidence="7">
    <location>
        <begin position="1"/>
        <end position="241"/>
    </location>
</feature>
<keyword evidence="3" id="KW-0949">S-adenosyl-L-methionine</keyword>
<dbReference type="PANTHER" id="PTHR11228">
    <property type="entry name" value="RADICAL SAM DOMAIN PROTEIN"/>
    <property type="match status" value="1"/>
</dbReference>
<evidence type="ECO:0000313" key="8">
    <source>
        <dbReference type="EMBL" id="BBM83341.1"/>
    </source>
</evidence>
<gene>
    <name evidence="8" type="ORF">UABAM_01693</name>
</gene>
<organism evidence="8 9">
    <name type="scientific">Uabimicrobium amorphum</name>
    <dbReference type="NCBI Taxonomy" id="2596890"/>
    <lineage>
        <taxon>Bacteria</taxon>
        <taxon>Pseudomonadati</taxon>
        <taxon>Planctomycetota</taxon>
        <taxon>Candidatus Uabimicrobiia</taxon>
        <taxon>Candidatus Uabimicrobiales</taxon>
        <taxon>Candidatus Uabimicrobiaceae</taxon>
        <taxon>Candidatus Uabimicrobium</taxon>
    </lineage>
</organism>
<dbReference type="Proteomes" id="UP000326354">
    <property type="component" value="Chromosome"/>
</dbReference>
<dbReference type="SFLD" id="SFLDG01387">
    <property type="entry name" value="BtrN-like_SPASM_domain_contain"/>
    <property type="match status" value="1"/>
</dbReference>
<dbReference type="Gene3D" id="3.20.20.70">
    <property type="entry name" value="Aldolase class I"/>
    <property type="match status" value="1"/>
</dbReference>
<dbReference type="EMBL" id="AP019860">
    <property type="protein sequence ID" value="BBM83341.1"/>
    <property type="molecule type" value="Genomic_DNA"/>
</dbReference>
<dbReference type="KEGG" id="uam:UABAM_01693"/>
<accession>A0A5S9F2K4</accession>
<dbReference type="GO" id="GO:0046872">
    <property type="term" value="F:metal ion binding"/>
    <property type="evidence" value="ECO:0007669"/>
    <property type="project" value="UniProtKB-KW"/>
</dbReference>
<dbReference type="InterPro" id="IPR007197">
    <property type="entry name" value="rSAM"/>
</dbReference>
<keyword evidence="9" id="KW-1185">Reference proteome</keyword>
<dbReference type="InterPro" id="IPR013785">
    <property type="entry name" value="Aldolase_TIM"/>
</dbReference>
<dbReference type="GO" id="GO:0051536">
    <property type="term" value="F:iron-sulfur cluster binding"/>
    <property type="evidence" value="ECO:0007669"/>
    <property type="project" value="UniProtKB-KW"/>
</dbReference>